<keyword evidence="1" id="KW-1185">Reference proteome</keyword>
<dbReference type="AlphaFoldDB" id="A0A915I1H1"/>
<evidence type="ECO:0000313" key="2">
    <source>
        <dbReference type="WBParaSite" id="nRc.2.0.1.t07978-RA"/>
    </source>
</evidence>
<name>A0A915I1H1_ROMCU</name>
<reference evidence="2" key="1">
    <citation type="submission" date="2022-11" db="UniProtKB">
        <authorList>
            <consortium name="WormBaseParasite"/>
        </authorList>
    </citation>
    <scope>IDENTIFICATION</scope>
</reference>
<protein>
    <submittedName>
        <fullName evidence="2">Uncharacterized protein</fullName>
    </submittedName>
</protein>
<dbReference type="Proteomes" id="UP000887565">
    <property type="component" value="Unplaced"/>
</dbReference>
<accession>A0A915I1H1</accession>
<proteinExistence type="predicted"/>
<dbReference type="WBParaSite" id="nRc.2.0.1.t07978-RA">
    <property type="protein sequence ID" value="nRc.2.0.1.t07978-RA"/>
    <property type="gene ID" value="nRc.2.0.1.g07978"/>
</dbReference>
<evidence type="ECO:0000313" key="1">
    <source>
        <dbReference type="Proteomes" id="UP000887565"/>
    </source>
</evidence>
<sequence>MRSSPNTPSSSRVCMTLCTTKQIRDGWINLGLGVQSPRRGKRSALSGYFNKEPGFHNLAKERPYLTSDQSINEIENSKLFNCQCFSSIEDFKISSIKTEAFNKLSSLSKNLLNLSHLR</sequence>
<organism evidence="1 2">
    <name type="scientific">Romanomermis culicivorax</name>
    <name type="common">Nematode worm</name>
    <dbReference type="NCBI Taxonomy" id="13658"/>
    <lineage>
        <taxon>Eukaryota</taxon>
        <taxon>Metazoa</taxon>
        <taxon>Ecdysozoa</taxon>
        <taxon>Nematoda</taxon>
        <taxon>Enoplea</taxon>
        <taxon>Dorylaimia</taxon>
        <taxon>Mermithida</taxon>
        <taxon>Mermithoidea</taxon>
        <taxon>Mermithidae</taxon>
        <taxon>Romanomermis</taxon>
    </lineage>
</organism>